<dbReference type="eggNOG" id="KOG1683">
    <property type="taxonomic scope" value="Eukaryota"/>
</dbReference>
<name>T1FUP8_HELRO</name>
<keyword evidence="2" id="KW-0456">Lyase</keyword>
<dbReference type="CTD" id="20212544"/>
<sequence>MVKIAVVGCGTIGIKVAEELSYHGHHIALHDSDKEKLDEAKKTIYTDKMNLIEEGFPSNYVNKGTIIYLDSLGKAVQNAEFVFEYVAEDVIVKQNLFKLIADHSPITCIICSGTLSIDVNELFEDILVPERTLGLRFIYPVTFVPMLEVKVNRFTSSAALEMVSNLLKDMDKTMVYRSHKDQPITVTYQESRDFRLESNKLIKEYENDIKEYEISKVAVILKIMRDGEGEGSKQNIHADRQAEHTDKQTHRETERRDRHELCFMALRKLSLVVFVVLLASYHPTAAIERVNETILKLWNYKGCYRLILENFATILEDSTLIECRKECITHNYYGIGIMIEEMCLCQKSLKDKVVDTKCDKLCSDGFPCGGNKFISLYEKNTVIPVGCFTGINVQPRTVMSSTPSDCVQTCFEHMYKYSTFNSSVCICGNDFKTENQMKLADCDDDKRIFKLFDVSLETEKHNISTIYQYCLNNVVESKKSYCTSTVCLPGWSGKLCNQKGMTLPELNEITTSSSRTPNVTDRISNVPIISNVTDRISNVPIISNVTDRISNVPIISNVTDGTDVETPASDPITSCEENNGGCGEDVCVEVQGDVFDVQVKCNPPDEEIFTVPGVYENSSLDKPKSDWNYKGCFNKVQSSKELMIISVKSCFEYCKETSFYAMNIKRFFEFKKFRMVGYAHVPTVLRMKLVPTNAIRNVQMGCRVGEKSNQSIAIGCFKYLELEHKHDQLLSKAFCLDKCKELGFPYSGTRDETCQCGRKIEFKDQLNKEQCEEPSVFALLSDVSPDLDAQGKPTKYNYCMNDKIESKQAYCKTGHCKIGWTGALCDKRNCGVNNGDCGKEMMCVQEIVNNIMFEKCLCGKGFVTTIESQCKTRSGHEKSLHFLQLQCYHS</sequence>
<evidence type="ECO:0000256" key="2">
    <source>
        <dbReference type="ARBA" id="ARBA00023239"/>
    </source>
</evidence>
<dbReference type="SUPFAM" id="SSF51735">
    <property type="entry name" value="NAD(P)-binding Rossmann-fold domains"/>
    <property type="match status" value="1"/>
</dbReference>
<dbReference type="RefSeq" id="XP_009024145.1">
    <property type="nucleotide sequence ID" value="XM_009025897.1"/>
</dbReference>
<reference evidence="6 8" key="2">
    <citation type="journal article" date="2013" name="Nature">
        <title>Insights into bilaterian evolution from three spiralian genomes.</title>
        <authorList>
            <person name="Simakov O."/>
            <person name="Marletaz F."/>
            <person name="Cho S.J."/>
            <person name="Edsinger-Gonzales E."/>
            <person name="Havlak P."/>
            <person name="Hellsten U."/>
            <person name="Kuo D.H."/>
            <person name="Larsson T."/>
            <person name="Lv J."/>
            <person name="Arendt D."/>
            <person name="Savage R."/>
            <person name="Osoegawa K."/>
            <person name="de Jong P."/>
            <person name="Grimwood J."/>
            <person name="Chapman J.A."/>
            <person name="Shapiro H."/>
            <person name="Aerts A."/>
            <person name="Otillar R.P."/>
            <person name="Terry A.Y."/>
            <person name="Boore J.L."/>
            <person name="Grigoriev I.V."/>
            <person name="Lindberg D.R."/>
            <person name="Seaver E.C."/>
            <person name="Weisblat D.A."/>
            <person name="Putnam N.H."/>
            <person name="Rokhsar D.S."/>
        </authorList>
    </citation>
    <scope>NUCLEOTIDE SEQUENCE</scope>
</reference>
<dbReference type="GO" id="GO:0005777">
    <property type="term" value="C:peroxisome"/>
    <property type="evidence" value="ECO:0000318"/>
    <property type="project" value="GO_Central"/>
</dbReference>
<dbReference type="KEGG" id="hro:HELRODRAFT_193178"/>
<dbReference type="Pfam" id="PF02737">
    <property type="entry name" value="3HCDH_N"/>
    <property type="match status" value="1"/>
</dbReference>
<organism evidence="7 8">
    <name type="scientific">Helobdella robusta</name>
    <name type="common">Californian leech</name>
    <dbReference type="NCBI Taxonomy" id="6412"/>
    <lineage>
        <taxon>Eukaryota</taxon>
        <taxon>Metazoa</taxon>
        <taxon>Spiralia</taxon>
        <taxon>Lophotrochozoa</taxon>
        <taxon>Annelida</taxon>
        <taxon>Clitellata</taxon>
        <taxon>Hirudinea</taxon>
        <taxon>Rhynchobdellida</taxon>
        <taxon>Glossiphoniidae</taxon>
        <taxon>Helobdella</taxon>
    </lineage>
</organism>
<reference evidence="8" key="1">
    <citation type="submission" date="2012-12" db="EMBL/GenBank/DDBJ databases">
        <authorList>
            <person name="Hellsten U."/>
            <person name="Grimwood J."/>
            <person name="Chapman J.A."/>
            <person name="Shapiro H."/>
            <person name="Aerts A."/>
            <person name="Otillar R.P."/>
            <person name="Terry A.Y."/>
            <person name="Boore J.L."/>
            <person name="Simakov O."/>
            <person name="Marletaz F."/>
            <person name="Cho S.-J."/>
            <person name="Edsinger-Gonzales E."/>
            <person name="Havlak P."/>
            <person name="Kuo D.-H."/>
            <person name="Larsson T."/>
            <person name="Lv J."/>
            <person name="Arendt D."/>
            <person name="Savage R."/>
            <person name="Osoegawa K."/>
            <person name="de Jong P."/>
            <person name="Lindberg D.R."/>
            <person name="Seaver E.C."/>
            <person name="Weisblat D.A."/>
            <person name="Putnam N.H."/>
            <person name="Grigoriev I.V."/>
            <person name="Rokhsar D.S."/>
        </authorList>
    </citation>
    <scope>NUCLEOTIDE SEQUENCE</scope>
</reference>
<evidence type="ECO:0000256" key="3">
    <source>
        <dbReference type="ARBA" id="ARBA00023268"/>
    </source>
</evidence>
<dbReference type="Gene3D" id="3.40.50.720">
    <property type="entry name" value="NAD(P)-binding Rossmann-like Domain"/>
    <property type="match status" value="1"/>
</dbReference>
<dbReference type="PANTHER" id="PTHR23309">
    <property type="entry name" value="3-HYDROXYACYL-COA DEHYROGENASE"/>
    <property type="match status" value="1"/>
</dbReference>
<keyword evidence="8" id="KW-1185">Reference proteome</keyword>
<dbReference type="HOGENOM" id="CLU_015473_0_0_1"/>
<dbReference type="STRING" id="6412.T1FUP8"/>
<gene>
    <name evidence="7" type="primary">20212544</name>
    <name evidence="6" type="ORF">HELRODRAFT_193178</name>
</gene>
<evidence type="ECO:0000256" key="4">
    <source>
        <dbReference type="SAM" id="MobiDB-lite"/>
    </source>
</evidence>
<dbReference type="PANTHER" id="PTHR23309:SF49">
    <property type="entry name" value="PEROXISOMAL BIFUNCTIONAL ENZYME"/>
    <property type="match status" value="1"/>
</dbReference>
<reference evidence="7" key="3">
    <citation type="submission" date="2015-06" db="UniProtKB">
        <authorList>
            <consortium name="EnsemblMetazoa"/>
        </authorList>
    </citation>
    <scope>IDENTIFICATION</scope>
</reference>
<dbReference type="GO" id="GO:0006635">
    <property type="term" value="P:fatty acid beta-oxidation"/>
    <property type="evidence" value="ECO:0000318"/>
    <property type="project" value="GO_Central"/>
</dbReference>
<dbReference type="GO" id="GO:0070403">
    <property type="term" value="F:NAD+ binding"/>
    <property type="evidence" value="ECO:0007669"/>
    <property type="project" value="InterPro"/>
</dbReference>
<evidence type="ECO:0000259" key="5">
    <source>
        <dbReference type="Pfam" id="PF02737"/>
    </source>
</evidence>
<evidence type="ECO:0000313" key="7">
    <source>
        <dbReference type="EnsemblMetazoa" id="HelroP193178"/>
    </source>
</evidence>
<protein>
    <recommendedName>
        <fullName evidence="5">3-hydroxyacyl-CoA dehydrogenase NAD binding domain-containing protein</fullName>
    </recommendedName>
</protein>
<dbReference type="EMBL" id="KB097304">
    <property type="protein sequence ID" value="ESN97685.1"/>
    <property type="molecule type" value="Genomic_DNA"/>
</dbReference>
<dbReference type="GO" id="GO:0016829">
    <property type="term" value="F:lyase activity"/>
    <property type="evidence" value="ECO:0007669"/>
    <property type="project" value="UniProtKB-KW"/>
</dbReference>
<keyword evidence="3" id="KW-0511">Multifunctional enzyme</keyword>
<evidence type="ECO:0000256" key="1">
    <source>
        <dbReference type="ARBA" id="ARBA00023235"/>
    </source>
</evidence>
<feature type="region of interest" description="Disordered" evidence="4">
    <location>
        <begin position="229"/>
        <end position="253"/>
    </location>
</feature>
<evidence type="ECO:0000313" key="8">
    <source>
        <dbReference type="Proteomes" id="UP000015101"/>
    </source>
</evidence>
<dbReference type="GO" id="GO:0016853">
    <property type="term" value="F:isomerase activity"/>
    <property type="evidence" value="ECO:0007669"/>
    <property type="project" value="UniProtKB-KW"/>
</dbReference>
<dbReference type="GeneID" id="20212544"/>
<dbReference type="OrthoDB" id="2021159at2759"/>
<dbReference type="EMBL" id="AMQM01006167">
    <property type="status" value="NOT_ANNOTATED_CDS"/>
    <property type="molecule type" value="Genomic_DNA"/>
</dbReference>
<dbReference type="EMBL" id="AMQM01006168">
    <property type="status" value="NOT_ANNOTATED_CDS"/>
    <property type="molecule type" value="Genomic_DNA"/>
</dbReference>
<dbReference type="Proteomes" id="UP000015101">
    <property type="component" value="Unassembled WGS sequence"/>
</dbReference>
<accession>T1FUP8</accession>
<proteinExistence type="predicted"/>
<feature type="domain" description="3-hydroxyacyl-CoA dehydrogenase NAD binding" evidence="5">
    <location>
        <begin position="3"/>
        <end position="176"/>
    </location>
</feature>
<evidence type="ECO:0000313" key="6">
    <source>
        <dbReference type="EMBL" id="ESN97685.1"/>
    </source>
</evidence>
<dbReference type="GO" id="GO:0003857">
    <property type="term" value="F:(3S)-3-hydroxyacyl-CoA dehydrogenase (NAD+) activity"/>
    <property type="evidence" value="ECO:0000318"/>
    <property type="project" value="GO_Central"/>
</dbReference>
<dbReference type="AlphaFoldDB" id="T1FUP8"/>
<dbReference type="InterPro" id="IPR006176">
    <property type="entry name" value="3-OHacyl-CoA_DH_NAD-bd"/>
</dbReference>
<dbReference type="EnsemblMetazoa" id="HelroT193178">
    <property type="protein sequence ID" value="HelroP193178"/>
    <property type="gene ID" value="HelroG193178"/>
</dbReference>
<dbReference type="InterPro" id="IPR036291">
    <property type="entry name" value="NAD(P)-bd_dom_sf"/>
</dbReference>
<keyword evidence="1" id="KW-0413">Isomerase</keyword>
<dbReference type="InParanoid" id="T1FUP8"/>